<dbReference type="RefSeq" id="WP_407864404.1">
    <property type="nucleotide sequence ID" value="NZ_BAAFZP010000001.1"/>
</dbReference>
<evidence type="ECO:0000313" key="5">
    <source>
        <dbReference type="Proteomes" id="UP001628091"/>
    </source>
</evidence>
<keyword evidence="2" id="KW-0732">Signal</keyword>
<proteinExistence type="inferred from homology"/>
<accession>A0ABQ0GY49</accession>
<dbReference type="InterPro" id="IPR050855">
    <property type="entry name" value="NDM-1-like"/>
</dbReference>
<dbReference type="InterPro" id="IPR001279">
    <property type="entry name" value="Metallo-B-lactamas"/>
</dbReference>
<keyword evidence="5" id="KW-1185">Reference proteome</keyword>
<feature type="chain" id="PRO_5045164214" evidence="2">
    <location>
        <begin position="36"/>
        <end position="322"/>
    </location>
</feature>
<dbReference type="EMBL" id="BAAFZP010000001">
    <property type="protein sequence ID" value="GAB1581601.1"/>
    <property type="molecule type" value="Genomic_DNA"/>
</dbReference>
<name>A0ABQ0GY49_9HYPH</name>
<feature type="signal peptide" evidence="2">
    <location>
        <begin position="1"/>
        <end position="35"/>
    </location>
</feature>
<dbReference type="PANTHER" id="PTHR42951:SF4">
    <property type="entry name" value="ACYL-COENZYME A THIOESTERASE MBLAC2"/>
    <property type="match status" value="1"/>
</dbReference>
<dbReference type="InterPro" id="IPR006311">
    <property type="entry name" value="TAT_signal"/>
</dbReference>
<comment type="caution">
    <text evidence="4">The sequence shown here is derived from an EMBL/GenBank/DDBJ whole genome shotgun (WGS) entry which is preliminary data.</text>
</comment>
<dbReference type="Proteomes" id="UP001628091">
    <property type="component" value="Unassembled WGS sequence"/>
</dbReference>
<dbReference type="Gene3D" id="3.60.15.10">
    <property type="entry name" value="Ribonuclease Z/Hydroxyacylglutathione hydrolase-like"/>
    <property type="match status" value="1"/>
</dbReference>
<dbReference type="InterPro" id="IPR030829">
    <property type="entry name" value="SoxH-rel_PQQ_2"/>
</dbReference>
<protein>
    <submittedName>
        <fullName evidence="4">Quinoprotein relay system zinc metallohydrolase 2</fullName>
    </submittedName>
</protein>
<dbReference type="PROSITE" id="PS51318">
    <property type="entry name" value="TAT"/>
    <property type="match status" value="1"/>
</dbReference>
<evidence type="ECO:0000313" key="4">
    <source>
        <dbReference type="EMBL" id="GAB1581601.1"/>
    </source>
</evidence>
<dbReference type="SMART" id="SM00849">
    <property type="entry name" value="Lactamase_B"/>
    <property type="match status" value="1"/>
</dbReference>
<dbReference type="CDD" id="cd16282">
    <property type="entry name" value="metallo-hydrolase-like_MBL-fold"/>
    <property type="match status" value="1"/>
</dbReference>
<evidence type="ECO:0000259" key="3">
    <source>
        <dbReference type="SMART" id="SM00849"/>
    </source>
</evidence>
<evidence type="ECO:0000256" key="1">
    <source>
        <dbReference type="ARBA" id="ARBA00005250"/>
    </source>
</evidence>
<dbReference type="PANTHER" id="PTHR42951">
    <property type="entry name" value="METALLO-BETA-LACTAMASE DOMAIN-CONTAINING"/>
    <property type="match status" value="1"/>
</dbReference>
<evidence type="ECO:0000256" key="2">
    <source>
        <dbReference type="SAM" id="SignalP"/>
    </source>
</evidence>
<dbReference type="NCBIfam" id="TIGR04559">
    <property type="entry name" value="SoxH_rel_PQQ_2"/>
    <property type="match status" value="1"/>
</dbReference>
<sequence length="322" mass="34691">MAQAPSRRAILKHGLALAAAVLLPMSAPLSRPAFAAGEALRVKEIADGIFAFAGIDGLMTQANQGEICNVGFIIGGEAVAVVDSGGSVAEGRALIAAIRAVTGRPIRYLVNTHMHPDHCFGNAAFADTGAVVIGHRNLPRALASRGEFYLMSYRESMGEALMREIRIIPPTRLVDNEETLDLGGRIIRLKAWKPAHTDNDLTVFDEKTKVLFTGDLCFLRHLPTLDGSLTGWIGQLEPLQAVRAKLAIPGHGPVPAEWPDALEPQRRYFEVLAHDIRAAIAAGVPIGDAVRTAAQSERGSWALFDEHNARNATAAYAELEWE</sequence>
<dbReference type="InterPro" id="IPR036866">
    <property type="entry name" value="RibonucZ/Hydroxyglut_hydro"/>
</dbReference>
<comment type="similarity">
    <text evidence="1">Belongs to the metallo-beta-lactamase superfamily. Class-B beta-lactamase family.</text>
</comment>
<feature type="domain" description="Metallo-beta-lactamase" evidence="3">
    <location>
        <begin position="67"/>
        <end position="251"/>
    </location>
</feature>
<reference evidence="4 5" key="1">
    <citation type="submission" date="2024-10" db="EMBL/GenBank/DDBJ databases">
        <title>Isolation, draft genome sequencing and identification of Phyllobacterium sp. NSA23, isolated from leaf soil.</title>
        <authorList>
            <person name="Akita H."/>
        </authorList>
    </citation>
    <scope>NUCLEOTIDE SEQUENCE [LARGE SCALE GENOMIC DNA]</scope>
    <source>
        <strain evidence="4 5">NSA23</strain>
    </source>
</reference>
<gene>
    <name evidence="4" type="ORF">PPNSA23_15440</name>
</gene>
<dbReference type="Pfam" id="PF00753">
    <property type="entry name" value="Lactamase_B"/>
    <property type="match status" value="1"/>
</dbReference>
<organism evidence="4 5">
    <name type="scientific">Phyllobacterium phragmitis</name>
    <dbReference type="NCBI Taxonomy" id="2670329"/>
    <lineage>
        <taxon>Bacteria</taxon>
        <taxon>Pseudomonadati</taxon>
        <taxon>Pseudomonadota</taxon>
        <taxon>Alphaproteobacteria</taxon>
        <taxon>Hyphomicrobiales</taxon>
        <taxon>Phyllobacteriaceae</taxon>
        <taxon>Phyllobacterium</taxon>
    </lineage>
</organism>
<dbReference type="SUPFAM" id="SSF56281">
    <property type="entry name" value="Metallo-hydrolase/oxidoreductase"/>
    <property type="match status" value="1"/>
</dbReference>